<accession>A0A7W2EQW9</accession>
<evidence type="ECO:0000256" key="1">
    <source>
        <dbReference type="SAM" id="SignalP"/>
    </source>
</evidence>
<keyword evidence="1" id="KW-0732">Signal</keyword>
<dbReference type="Proteomes" id="UP000534388">
    <property type="component" value="Unassembled WGS sequence"/>
</dbReference>
<proteinExistence type="predicted"/>
<name>A0A7W2EQW9_9BURK</name>
<feature type="chain" id="PRO_5031506440" evidence="1">
    <location>
        <begin position="22"/>
        <end position="219"/>
    </location>
</feature>
<evidence type="ECO:0000313" key="2">
    <source>
        <dbReference type="EMBL" id="MBA5636829.1"/>
    </source>
</evidence>
<dbReference type="Gene3D" id="3.10.450.50">
    <property type="match status" value="1"/>
</dbReference>
<reference evidence="2 3" key="1">
    <citation type="submission" date="2020-07" db="EMBL/GenBank/DDBJ databases">
        <title>Novel species isolated from subtropical streams in China.</title>
        <authorList>
            <person name="Lu H."/>
        </authorList>
    </citation>
    <scope>NUCLEOTIDE SEQUENCE [LARGE SCALE GENOMIC DNA]</scope>
    <source>
        <strain evidence="2 3">LX20W</strain>
    </source>
</reference>
<gene>
    <name evidence="2" type="ORF">H3H37_07145</name>
</gene>
<keyword evidence="3" id="KW-1185">Reference proteome</keyword>
<organism evidence="2 3">
    <name type="scientific">Rugamonas brunnea</name>
    <dbReference type="NCBI Taxonomy" id="2758569"/>
    <lineage>
        <taxon>Bacteria</taxon>
        <taxon>Pseudomonadati</taxon>
        <taxon>Pseudomonadota</taxon>
        <taxon>Betaproteobacteria</taxon>
        <taxon>Burkholderiales</taxon>
        <taxon>Oxalobacteraceae</taxon>
        <taxon>Telluria group</taxon>
        <taxon>Rugamonas</taxon>
    </lineage>
</organism>
<protein>
    <submittedName>
        <fullName evidence="2">ABC transporter substrate-binding protein</fullName>
    </submittedName>
</protein>
<dbReference type="RefSeq" id="WP_182160940.1">
    <property type="nucleotide sequence ID" value="NZ_JACEZT010000003.1"/>
</dbReference>
<dbReference type="Gene3D" id="1.10.10.640">
    <property type="entry name" value="phospholipid-binding protein"/>
    <property type="match status" value="1"/>
</dbReference>
<dbReference type="PANTHER" id="PTHR36573">
    <property type="entry name" value="INTERMEMBRANE PHOSPHOLIPID TRANSPORT SYSTEM BINDING PROTEIN MLAC"/>
    <property type="match status" value="1"/>
</dbReference>
<dbReference type="EMBL" id="JACEZT010000003">
    <property type="protein sequence ID" value="MBA5636829.1"/>
    <property type="molecule type" value="Genomic_DNA"/>
</dbReference>
<dbReference type="PANTHER" id="PTHR36573:SF1">
    <property type="entry name" value="INTERMEMBRANE PHOSPHOLIPID TRANSPORT SYSTEM BINDING PROTEIN MLAC"/>
    <property type="match status" value="1"/>
</dbReference>
<comment type="caution">
    <text evidence="2">The sequence shown here is derived from an EMBL/GenBank/DDBJ whole genome shotgun (WGS) entry which is preliminary data.</text>
</comment>
<dbReference type="PIRSF" id="PIRSF004649">
    <property type="entry name" value="MlaC"/>
    <property type="match status" value="1"/>
</dbReference>
<evidence type="ECO:0000313" key="3">
    <source>
        <dbReference type="Proteomes" id="UP000534388"/>
    </source>
</evidence>
<dbReference type="AlphaFoldDB" id="A0A7W2EQW9"/>
<sequence length="219" mass="23947">MKYIKQLIALATIALASYAGAATATPAAVEAPDVLVKRISQDVIDTAKADKAIQAGDQKKVMDLVESKILPYVDFQRMTQLASGRFWRDATPEQQKALSAEFRTLLIYTYSGALSQIKNETVEFKPLRADPSDTEVEVRSQVNVPRGEPIPLNYRVAKSANNGWKIYDINVLGAWLVETYKGTFASEISKGGIDGLIKALSEKNKKLASKPLKAASNAK</sequence>
<dbReference type="Pfam" id="PF05494">
    <property type="entry name" value="MlaC"/>
    <property type="match status" value="1"/>
</dbReference>
<feature type="signal peptide" evidence="1">
    <location>
        <begin position="1"/>
        <end position="21"/>
    </location>
</feature>
<dbReference type="InterPro" id="IPR008869">
    <property type="entry name" value="MlaC/ttg2D"/>
</dbReference>